<sequence>MKATTNRCSKQYGVREHERRHLDPAINTESNMSLEERTLVVRAFDSRVHKDLLRELFVQAGPVVNVVLRTDFAYIEFEHKASVGYALALLDGVCLYGRQLFLEPRVRDDSAYHFVDAISQFNHVMNSNPDFFRQFTAP</sequence>
<gene>
    <name evidence="6" type="ORF">ONB1V03_LOCUS20968</name>
</gene>
<reference evidence="6" key="1">
    <citation type="submission" date="2020-11" db="EMBL/GenBank/DDBJ databases">
        <authorList>
            <person name="Tran Van P."/>
        </authorList>
    </citation>
    <scope>NUCLEOTIDE SEQUENCE</scope>
</reference>
<dbReference type="GO" id="GO:0005654">
    <property type="term" value="C:nucleoplasm"/>
    <property type="evidence" value="ECO:0007669"/>
    <property type="project" value="UniProtKB-SubCell"/>
</dbReference>
<feature type="domain" description="RRM" evidence="5">
    <location>
        <begin position="37"/>
        <end position="107"/>
    </location>
</feature>
<dbReference type="Proteomes" id="UP000728032">
    <property type="component" value="Unassembled WGS sequence"/>
</dbReference>
<dbReference type="PANTHER" id="PTHR13798">
    <property type="entry name" value="RNA BINDING MOTIF RBM PROTEIN -RELATED"/>
    <property type="match status" value="1"/>
</dbReference>
<proteinExistence type="predicted"/>
<evidence type="ECO:0000313" key="6">
    <source>
        <dbReference type="EMBL" id="CAD7664410.1"/>
    </source>
</evidence>
<keyword evidence="2 4" id="KW-0694">RNA-binding</keyword>
<accession>A0A7R9MQU9</accession>
<dbReference type="OrthoDB" id="407442at2759"/>
<dbReference type="GO" id="GO:0003727">
    <property type="term" value="F:single-stranded RNA binding"/>
    <property type="evidence" value="ECO:0007669"/>
    <property type="project" value="TreeGrafter"/>
</dbReference>
<evidence type="ECO:0000256" key="3">
    <source>
        <dbReference type="ARBA" id="ARBA00023242"/>
    </source>
</evidence>
<feature type="non-terminal residue" evidence="6">
    <location>
        <position position="1"/>
    </location>
</feature>
<dbReference type="AlphaFoldDB" id="A0A7R9MQU9"/>
<keyword evidence="3" id="KW-0539">Nucleus</keyword>
<dbReference type="InterPro" id="IPR035979">
    <property type="entry name" value="RBD_domain_sf"/>
</dbReference>
<dbReference type="SMART" id="SM00360">
    <property type="entry name" value="RRM"/>
    <property type="match status" value="1"/>
</dbReference>
<dbReference type="Gene3D" id="3.30.70.330">
    <property type="match status" value="1"/>
</dbReference>
<dbReference type="InterPro" id="IPR000504">
    <property type="entry name" value="RRM_dom"/>
</dbReference>
<evidence type="ECO:0000313" key="7">
    <source>
        <dbReference type="Proteomes" id="UP000728032"/>
    </source>
</evidence>
<dbReference type="PROSITE" id="PS50102">
    <property type="entry name" value="RRM"/>
    <property type="match status" value="1"/>
</dbReference>
<keyword evidence="7" id="KW-1185">Reference proteome</keyword>
<evidence type="ECO:0000256" key="2">
    <source>
        <dbReference type="ARBA" id="ARBA00022884"/>
    </source>
</evidence>
<dbReference type="EMBL" id="OC953011">
    <property type="protein sequence ID" value="CAD7664410.1"/>
    <property type="molecule type" value="Genomic_DNA"/>
</dbReference>
<evidence type="ECO:0000256" key="4">
    <source>
        <dbReference type="PROSITE-ProRule" id="PRU00176"/>
    </source>
</evidence>
<comment type="subcellular location">
    <subcellularLocation>
        <location evidence="1">Nucleus</location>
        <location evidence="1">Nucleoplasm</location>
    </subcellularLocation>
</comment>
<organism evidence="6">
    <name type="scientific">Oppiella nova</name>
    <dbReference type="NCBI Taxonomy" id="334625"/>
    <lineage>
        <taxon>Eukaryota</taxon>
        <taxon>Metazoa</taxon>
        <taxon>Ecdysozoa</taxon>
        <taxon>Arthropoda</taxon>
        <taxon>Chelicerata</taxon>
        <taxon>Arachnida</taxon>
        <taxon>Acari</taxon>
        <taxon>Acariformes</taxon>
        <taxon>Sarcoptiformes</taxon>
        <taxon>Oribatida</taxon>
        <taxon>Brachypylina</taxon>
        <taxon>Oppioidea</taxon>
        <taxon>Oppiidae</taxon>
        <taxon>Oppiella</taxon>
    </lineage>
</organism>
<protein>
    <recommendedName>
        <fullName evidence="5">RRM domain-containing protein</fullName>
    </recommendedName>
</protein>
<dbReference type="SUPFAM" id="SSF54928">
    <property type="entry name" value="RNA-binding domain, RBD"/>
    <property type="match status" value="1"/>
</dbReference>
<dbReference type="EMBL" id="CAJPVJ010038186">
    <property type="protein sequence ID" value="CAG2181547.1"/>
    <property type="molecule type" value="Genomic_DNA"/>
</dbReference>
<dbReference type="InterPro" id="IPR012677">
    <property type="entry name" value="Nucleotide-bd_a/b_plait_sf"/>
</dbReference>
<dbReference type="PANTHER" id="PTHR13798:SF11">
    <property type="entry name" value="RNA-BINDING PROTEIN 7-RELATED"/>
    <property type="match status" value="1"/>
</dbReference>
<name>A0A7R9MQU9_9ACAR</name>
<dbReference type="Pfam" id="PF00076">
    <property type="entry name" value="RRM_1"/>
    <property type="match status" value="1"/>
</dbReference>
<evidence type="ECO:0000256" key="1">
    <source>
        <dbReference type="ARBA" id="ARBA00004642"/>
    </source>
</evidence>
<evidence type="ECO:0000259" key="5">
    <source>
        <dbReference type="PROSITE" id="PS50102"/>
    </source>
</evidence>
<dbReference type="GO" id="GO:0000381">
    <property type="term" value="P:regulation of alternative mRNA splicing, via spliceosome"/>
    <property type="evidence" value="ECO:0007669"/>
    <property type="project" value="TreeGrafter"/>
</dbReference>
<dbReference type="InterPro" id="IPR052285">
    <property type="entry name" value="NEXT_complex_subunit"/>
</dbReference>